<reference evidence="1 2" key="1">
    <citation type="submission" date="2020-04" db="EMBL/GenBank/DDBJ databases">
        <authorList>
            <person name="Wallbank WR R."/>
            <person name="Pardo Diaz C."/>
            <person name="Kozak K."/>
            <person name="Martin S."/>
            <person name="Jiggins C."/>
            <person name="Moest M."/>
            <person name="Warren A I."/>
            <person name="Byers J.R.P. K."/>
            <person name="Montejo-Kovacevich G."/>
            <person name="Yen C E."/>
        </authorList>
    </citation>
    <scope>NUCLEOTIDE SEQUENCE [LARGE SCALE GENOMIC DNA]</scope>
</reference>
<name>A0A8S1AIG2_ARCPL</name>
<accession>A0A8S1AIG2</accession>
<dbReference type="Proteomes" id="UP000494256">
    <property type="component" value="Unassembled WGS sequence"/>
</dbReference>
<gene>
    <name evidence="1" type="ORF">APLA_LOCUS11580</name>
</gene>
<evidence type="ECO:0000313" key="1">
    <source>
        <dbReference type="EMBL" id="CAB3246551.1"/>
    </source>
</evidence>
<dbReference type="AlphaFoldDB" id="A0A8S1AIG2"/>
<comment type="caution">
    <text evidence="1">The sequence shown here is derived from an EMBL/GenBank/DDBJ whole genome shotgun (WGS) entry which is preliminary data.</text>
</comment>
<evidence type="ECO:0000313" key="2">
    <source>
        <dbReference type="Proteomes" id="UP000494256"/>
    </source>
</evidence>
<sequence>MTDSQENKTCPTRKPPVYQADKEELAKFAANADILPLYEKSTMKYIFRNHYSLKNNDYLQCAWTTFKDNISSRVVAPIELPGQGDLHFHNQAVYLFIDSEGLSCNSSLQSL</sequence>
<proteinExistence type="predicted"/>
<dbReference type="OrthoDB" id="155976at2759"/>
<organism evidence="1 2">
    <name type="scientific">Arctia plantaginis</name>
    <name type="common">Wood tiger moth</name>
    <name type="synonym">Phalaena plantaginis</name>
    <dbReference type="NCBI Taxonomy" id="874455"/>
    <lineage>
        <taxon>Eukaryota</taxon>
        <taxon>Metazoa</taxon>
        <taxon>Ecdysozoa</taxon>
        <taxon>Arthropoda</taxon>
        <taxon>Hexapoda</taxon>
        <taxon>Insecta</taxon>
        <taxon>Pterygota</taxon>
        <taxon>Neoptera</taxon>
        <taxon>Endopterygota</taxon>
        <taxon>Lepidoptera</taxon>
        <taxon>Glossata</taxon>
        <taxon>Ditrysia</taxon>
        <taxon>Noctuoidea</taxon>
        <taxon>Erebidae</taxon>
        <taxon>Arctiinae</taxon>
        <taxon>Arctia</taxon>
    </lineage>
</organism>
<dbReference type="EMBL" id="CADEBD010000330">
    <property type="protein sequence ID" value="CAB3246551.1"/>
    <property type="molecule type" value="Genomic_DNA"/>
</dbReference>
<protein>
    <submittedName>
        <fullName evidence="1">Uncharacterized protein</fullName>
    </submittedName>
</protein>